<feature type="coiled-coil region" evidence="1">
    <location>
        <begin position="161"/>
        <end position="188"/>
    </location>
</feature>
<dbReference type="AlphaFoldDB" id="A0A2S7VZY7"/>
<gene>
    <name evidence="2" type="ORF">BTO08_06890</name>
</gene>
<keyword evidence="1" id="KW-0175">Coiled coil</keyword>
<accession>A0A2S7VZY7</accession>
<evidence type="ECO:0000256" key="1">
    <source>
        <dbReference type="SAM" id="Coils"/>
    </source>
</evidence>
<dbReference type="EMBL" id="MSCJ01000001">
    <property type="protein sequence ID" value="PQJ67144.1"/>
    <property type="molecule type" value="Genomic_DNA"/>
</dbReference>
<evidence type="ECO:0000313" key="2">
    <source>
        <dbReference type="EMBL" id="PQJ67144.1"/>
    </source>
</evidence>
<organism evidence="2 3">
    <name type="scientific">Photobacterium angustum</name>
    <dbReference type="NCBI Taxonomy" id="661"/>
    <lineage>
        <taxon>Bacteria</taxon>
        <taxon>Pseudomonadati</taxon>
        <taxon>Pseudomonadota</taxon>
        <taxon>Gammaproteobacteria</taxon>
        <taxon>Vibrionales</taxon>
        <taxon>Vibrionaceae</taxon>
        <taxon>Photobacterium</taxon>
    </lineage>
</organism>
<comment type="caution">
    <text evidence="2">The sequence shown here is derived from an EMBL/GenBank/DDBJ whole genome shotgun (WGS) entry which is preliminary data.</text>
</comment>
<name>A0A2S7VZY7_PHOAN</name>
<sequence length="380" mass="44270">MSKENLEAWQKAPVKIVSEAINHARKKSEEDNLIAFLLLDVGAEMLLKTYLGLPKKITGSTTSEDERYTIIRKGFHDVVEGVKSSRQGISLKDLARVEFFHGIRNKLYHQGNGLTVQRIHLEEYISVIKVLFKQLLKVDLDKQLSNTSLTKEQAERISQIKEEINNYLSLAKTKIKELELACELIIEEVAPNFLFPSFVKKFNSLLEQACSEEGYTYEGDIVITYKRLPYCTEKRMEIVSRFEELITPLVNKSPYFDMLYRQVEVGNKHQIDAISSQLGIKSIDVERQKVPHILSVIFNDFFDLDVFYKNIVEMVVFNDLYFISRLNYMFFECKDIYPQRHDESDLEYWESTLVLFTSQNAELDNYIARMNSWLESTTKS</sequence>
<reference evidence="2 3" key="1">
    <citation type="submission" date="2016-12" db="EMBL/GenBank/DDBJ databases">
        <title>Diversity of luminous bacteria.</title>
        <authorList>
            <person name="Yoshizawa S."/>
            <person name="Kogure K."/>
        </authorList>
    </citation>
    <scope>NUCLEOTIDE SEQUENCE [LARGE SCALE GENOMIC DNA]</scope>
    <source>
        <strain evidence="2 3">LC1-200</strain>
    </source>
</reference>
<dbReference type="RefSeq" id="WP_105060413.1">
    <property type="nucleotide sequence ID" value="NZ_MSCJ01000001.1"/>
</dbReference>
<protein>
    <submittedName>
        <fullName evidence="2">Uncharacterized protein</fullName>
    </submittedName>
</protein>
<proteinExistence type="predicted"/>
<evidence type="ECO:0000313" key="3">
    <source>
        <dbReference type="Proteomes" id="UP000238730"/>
    </source>
</evidence>
<dbReference type="Proteomes" id="UP000238730">
    <property type="component" value="Unassembled WGS sequence"/>
</dbReference>
<dbReference type="OrthoDB" id="3034904at2"/>